<dbReference type="PRINTS" id="PR00245">
    <property type="entry name" value="OLFACTORYR"/>
</dbReference>
<keyword evidence="6 8" id="KW-0675">Receptor</keyword>
<feature type="transmembrane region" description="Helical" evidence="9">
    <location>
        <begin position="243"/>
        <end position="266"/>
    </location>
</feature>
<evidence type="ECO:0000256" key="4">
    <source>
        <dbReference type="ARBA" id="ARBA00023040"/>
    </source>
</evidence>
<dbReference type="InterPro" id="IPR000725">
    <property type="entry name" value="Olfact_rcpt"/>
</dbReference>
<evidence type="ECO:0000256" key="7">
    <source>
        <dbReference type="ARBA" id="ARBA00023224"/>
    </source>
</evidence>
<keyword evidence="7 8" id="KW-0807">Transducer</keyword>
<keyword evidence="9" id="KW-0716">Sensory transduction</keyword>
<feature type="transmembrane region" description="Helical" evidence="9">
    <location>
        <begin position="203"/>
        <end position="222"/>
    </location>
</feature>
<feature type="transmembrane region" description="Helical" evidence="9">
    <location>
        <begin position="278"/>
        <end position="298"/>
    </location>
</feature>
<organism evidence="11 12">
    <name type="scientific">Xenopus laevis</name>
    <name type="common">African clawed frog</name>
    <dbReference type="NCBI Taxonomy" id="8355"/>
    <lineage>
        <taxon>Eukaryota</taxon>
        <taxon>Metazoa</taxon>
        <taxon>Chordata</taxon>
        <taxon>Craniata</taxon>
        <taxon>Vertebrata</taxon>
        <taxon>Euteleostomi</taxon>
        <taxon>Amphibia</taxon>
        <taxon>Batrachia</taxon>
        <taxon>Anura</taxon>
        <taxon>Pipoidea</taxon>
        <taxon>Pipidae</taxon>
        <taxon>Xenopodinae</taxon>
        <taxon>Xenopus</taxon>
        <taxon>Xenopus</taxon>
    </lineage>
</organism>
<keyword evidence="9" id="KW-0552">Olfaction</keyword>
<dbReference type="SUPFAM" id="SSF81321">
    <property type="entry name" value="Family A G protein-coupled receptor-like"/>
    <property type="match status" value="1"/>
</dbReference>
<dbReference type="CDD" id="cd15230">
    <property type="entry name" value="7tmA_OR5-like"/>
    <property type="match status" value="1"/>
</dbReference>
<evidence type="ECO:0000313" key="11">
    <source>
        <dbReference type="EMBL" id="OCT89493.1"/>
    </source>
</evidence>
<keyword evidence="5 9" id="KW-0472">Membrane</keyword>
<keyword evidence="3 9" id="KW-1133">Transmembrane helix</keyword>
<evidence type="ECO:0000313" key="12">
    <source>
        <dbReference type="Proteomes" id="UP000694892"/>
    </source>
</evidence>
<evidence type="ECO:0000256" key="5">
    <source>
        <dbReference type="ARBA" id="ARBA00023136"/>
    </source>
</evidence>
<feature type="transmembrane region" description="Helical" evidence="9">
    <location>
        <begin position="146"/>
        <end position="164"/>
    </location>
</feature>
<feature type="transmembrane region" description="Helical" evidence="9">
    <location>
        <begin position="32"/>
        <end position="54"/>
    </location>
</feature>
<dbReference type="InterPro" id="IPR017452">
    <property type="entry name" value="GPCR_Rhodpsn_7TM"/>
</dbReference>
<dbReference type="PROSITE" id="PS50262">
    <property type="entry name" value="G_PROTEIN_RECEP_F1_2"/>
    <property type="match status" value="1"/>
</dbReference>
<dbReference type="AlphaFoldDB" id="A0A974HTH0"/>
<evidence type="ECO:0000256" key="8">
    <source>
        <dbReference type="RuleBase" id="RU000688"/>
    </source>
</evidence>
<evidence type="ECO:0000259" key="10">
    <source>
        <dbReference type="PROSITE" id="PS50262"/>
    </source>
</evidence>
<evidence type="ECO:0000256" key="6">
    <source>
        <dbReference type="ARBA" id="ARBA00023170"/>
    </source>
</evidence>
<comment type="subcellular location">
    <subcellularLocation>
        <location evidence="9">Cell membrane</location>
        <topology evidence="9">Multi-pass membrane protein</topology>
    </subcellularLocation>
    <subcellularLocation>
        <location evidence="1">Membrane</location>
        <topology evidence="1">Multi-pass membrane protein</topology>
    </subcellularLocation>
</comment>
<dbReference type="FunFam" id="1.20.1070.10:FF:000003">
    <property type="entry name" value="Olfactory receptor"/>
    <property type="match status" value="1"/>
</dbReference>
<evidence type="ECO:0000256" key="1">
    <source>
        <dbReference type="ARBA" id="ARBA00004141"/>
    </source>
</evidence>
<comment type="similarity">
    <text evidence="8">Belongs to the G-protein coupled receptor 1 family.</text>
</comment>
<feature type="transmembrane region" description="Helical" evidence="9">
    <location>
        <begin position="66"/>
        <end position="84"/>
    </location>
</feature>
<protein>
    <recommendedName>
        <fullName evidence="9">Olfactory receptor</fullName>
    </recommendedName>
</protein>
<dbReference type="Pfam" id="PF13853">
    <property type="entry name" value="7tm_4"/>
    <property type="match status" value="1"/>
</dbReference>
<feature type="domain" description="G-protein coupled receptors family 1 profile" evidence="10">
    <location>
        <begin position="47"/>
        <end position="296"/>
    </location>
</feature>
<gene>
    <name evidence="11" type="ORF">XELAEV_18018114mg</name>
</gene>
<accession>A0A974HTH0</accession>
<keyword evidence="4 8" id="KW-0297">G-protein coupled receptor</keyword>
<dbReference type="PANTHER" id="PTHR48018">
    <property type="entry name" value="OLFACTORY RECEPTOR"/>
    <property type="match status" value="1"/>
</dbReference>
<dbReference type="Proteomes" id="UP000694892">
    <property type="component" value="Chromosome 3L"/>
</dbReference>
<dbReference type="PRINTS" id="PR00237">
    <property type="entry name" value="GPCRRHODOPSN"/>
</dbReference>
<dbReference type="GO" id="GO:0005886">
    <property type="term" value="C:plasma membrane"/>
    <property type="evidence" value="ECO:0007669"/>
    <property type="project" value="UniProtKB-SubCell"/>
</dbReference>
<dbReference type="GO" id="GO:0004930">
    <property type="term" value="F:G protein-coupled receptor activity"/>
    <property type="evidence" value="ECO:0007669"/>
    <property type="project" value="UniProtKB-KW"/>
</dbReference>
<keyword evidence="9" id="KW-1003">Cell membrane</keyword>
<evidence type="ECO:0000256" key="2">
    <source>
        <dbReference type="ARBA" id="ARBA00022692"/>
    </source>
</evidence>
<dbReference type="PROSITE" id="PS00237">
    <property type="entry name" value="G_PROTEIN_RECEP_F1_1"/>
    <property type="match status" value="1"/>
</dbReference>
<dbReference type="GO" id="GO:0004984">
    <property type="term" value="F:olfactory receptor activity"/>
    <property type="evidence" value="ECO:0007669"/>
    <property type="project" value="InterPro"/>
</dbReference>
<keyword evidence="2 8" id="KW-0812">Transmembrane</keyword>
<evidence type="ECO:0000256" key="9">
    <source>
        <dbReference type="RuleBase" id="RU363047"/>
    </source>
</evidence>
<dbReference type="Gene3D" id="1.20.1070.10">
    <property type="entry name" value="Rhodopsin 7-helix transmembrane proteins"/>
    <property type="match status" value="1"/>
</dbReference>
<sequence>MFPGYSIKKRNQTSVTEFLLSGLVDNHNLNGIFFVFFLFIYLVTLICNISMISLICCSSTLRNPMYFFLGHLSFSDICYSSVITPKIISNMVSRQMVISFNGCAAQLFFFCLFGGTECFLVTVMAYDRYVAICNPLLYVMIMSRDLLLKLVGIVYSSGFLLSAIQTGCTFRLSFCNSNHVKHFFCDIPALLKLSCTNTFISEIIMFVLSGLLGTFSVFIILISYANIISSILKMQSSEGRHKAFSTCSSHLAVVTLFFGTALFVYSRPISSYSIQKDNILSVFYTVVIPMLNPIIYCLRNAQVKAAFMKTIPKTFGHGFN</sequence>
<proteinExistence type="inferred from homology"/>
<dbReference type="EMBL" id="CM004470">
    <property type="protein sequence ID" value="OCT89493.1"/>
    <property type="molecule type" value="Genomic_DNA"/>
</dbReference>
<name>A0A974HTH0_XENLA</name>
<feature type="transmembrane region" description="Helical" evidence="9">
    <location>
        <begin position="104"/>
        <end position="126"/>
    </location>
</feature>
<evidence type="ECO:0000256" key="3">
    <source>
        <dbReference type="ARBA" id="ARBA00022989"/>
    </source>
</evidence>
<reference evidence="12" key="1">
    <citation type="journal article" date="2016" name="Nature">
        <title>Genome evolution in the allotetraploid frog Xenopus laevis.</title>
        <authorList>
            <person name="Session A.M."/>
            <person name="Uno Y."/>
            <person name="Kwon T."/>
            <person name="Chapman J.A."/>
            <person name="Toyoda A."/>
            <person name="Takahashi S."/>
            <person name="Fukui A."/>
            <person name="Hikosaka A."/>
            <person name="Suzuki A."/>
            <person name="Kondo M."/>
            <person name="van Heeringen S.J."/>
            <person name="Quigley I."/>
            <person name="Heinz S."/>
            <person name="Ogino H."/>
            <person name="Ochi H."/>
            <person name="Hellsten U."/>
            <person name="Lyons J.B."/>
            <person name="Simakov O."/>
            <person name="Putnam N."/>
            <person name="Stites J."/>
            <person name="Kuroki Y."/>
            <person name="Tanaka T."/>
            <person name="Michiue T."/>
            <person name="Watanabe M."/>
            <person name="Bogdanovic O."/>
            <person name="Lister R."/>
            <person name="Georgiou G."/>
            <person name="Paranjpe S.S."/>
            <person name="van Kruijsbergen I."/>
            <person name="Shu S."/>
            <person name="Carlson J."/>
            <person name="Kinoshita T."/>
            <person name="Ohta Y."/>
            <person name="Mawaribuchi S."/>
            <person name="Jenkins J."/>
            <person name="Grimwood J."/>
            <person name="Schmutz J."/>
            <person name="Mitros T."/>
            <person name="Mozaffari S.V."/>
            <person name="Suzuki Y."/>
            <person name="Haramoto Y."/>
            <person name="Yamamoto T.S."/>
            <person name="Takagi C."/>
            <person name="Heald R."/>
            <person name="Miller K."/>
            <person name="Haudenschild C."/>
            <person name="Kitzman J."/>
            <person name="Nakayama T."/>
            <person name="Izutsu Y."/>
            <person name="Robert J."/>
            <person name="Fortriede J."/>
            <person name="Burns K."/>
            <person name="Lotay V."/>
            <person name="Karimi K."/>
            <person name="Yasuoka Y."/>
            <person name="Dichmann D.S."/>
            <person name="Flajnik M.F."/>
            <person name="Houston D.W."/>
            <person name="Shendure J."/>
            <person name="DuPasquier L."/>
            <person name="Vize P.D."/>
            <person name="Zorn A.M."/>
            <person name="Ito M."/>
            <person name="Marcotte E.M."/>
            <person name="Wallingford J.B."/>
            <person name="Ito Y."/>
            <person name="Asashima M."/>
            <person name="Ueno N."/>
            <person name="Matsuda Y."/>
            <person name="Veenstra G.J."/>
            <person name="Fujiyama A."/>
            <person name="Harland R.M."/>
            <person name="Taira M."/>
            <person name="Rokhsar D.S."/>
        </authorList>
    </citation>
    <scope>NUCLEOTIDE SEQUENCE [LARGE SCALE GENOMIC DNA]</scope>
    <source>
        <strain evidence="12">J</strain>
    </source>
</reference>
<dbReference type="InterPro" id="IPR000276">
    <property type="entry name" value="GPCR_Rhodpsn"/>
</dbReference>